<evidence type="ECO:0000256" key="1">
    <source>
        <dbReference type="SAM" id="SignalP"/>
    </source>
</evidence>
<keyword evidence="1" id="KW-0732">Signal</keyword>
<dbReference type="AlphaFoldDB" id="A0A1V9X2L1"/>
<comment type="caution">
    <text evidence="3">The sequence shown here is derived from an EMBL/GenBank/DDBJ whole genome shotgun (WGS) entry which is preliminary data.</text>
</comment>
<dbReference type="PRINTS" id="PR00837">
    <property type="entry name" value="V5TPXLIKE"/>
</dbReference>
<feature type="chain" id="PRO_5010697845" evidence="1">
    <location>
        <begin position="29"/>
        <end position="238"/>
    </location>
</feature>
<dbReference type="STRING" id="418985.A0A1V9X2L1"/>
<reference evidence="3 4" key="1">
    <citation type="journal article" date="2017" name="Gigascience">
        <title>Draft genome of the honey bee ectoparasitic mite, Tropilaelaps mercedesae, is shaped by the parasitic life history.</title>
        <authorList>
            <person name="Dong X."/>
            <person name="Armstrong S.D."/>
            <person name="Xia D."/>
            <person name="Makepeace B.L."/>
            <person name="Darby A.C."/>
            <person name="Kadowaki T."/>
        </authorList>
    </citation>
    <scope>NUCLEOTIDE SEQUENCE [LARGE SCALE GENOMIC DNA]</scope>
    <source>
        <strain evidence="3">Wuxi-XJTLU</strain>
    </source>
</reference>
<sequence length="238" mass="26900">MFLMDGVRTCLKAMLVCVILGVPVAVSACDYAKFTREHTMCLRSSCRTGRSGVSTSEQKTIVKLHNRWRSQVANGSLPRLPPASNMRYLRWDPELANVAQAHAKQCRFEHDCKSCRQVGRFSTGQNLFTAWAQTDDDPVSDWSSAIDAWFHEYRTMPADVVKSFRFGNDFAHFTQAAWATTRFVGCGYAMFRQNGRYVHLYTCNYGEAGNVWGTPIYKAGKPCSRCPKKTKCFQALCT</sequence>
<dbReference type="InterPro" id="IPR014044">
    <property type="entry name" value="CAP_dom"/>
</dbReference>
<dbReference type="SUPFAM" id="SSF55797">
    <property type="entry name" value="PR-1-like"/>
    <property type="match status" value="1"/>
</dbReference>
<dbReference type="CDD" id="cd05380">
    <property type="entry name" value="CAP_euk"/>
    <property type="match status" value="1"/>
</dbReference>
<evidence type="ECO:0000259" key="2">
    <source>
        <dbReference type="SMART" id="SM00198"/>
    </source>
</evidence>
<organism evidence="3 4">
    <name type="scientific">Tropilaelaps mercedesae</name>
    <dbReference type="NCBI Taxonomy" id="418985"/>
    <lineage>
        <taxon>Eukaryota</taxon>
        <taxon>Metazoa</taxon>
        <taxon>Ecdysozoa</taxon>
        <taxon>Arthropoda</taxon>
        <taxon>Chelicerata</taxon>
        <taxon>Arachnida</taxon>
        <taxon>Acari</taxon>
        <taxon>Parasitiformes</taxon>
        <taxon>Mesostigmata</taxon>
        <taxon>Gamasina</taxon>
        <taxon>Dermanyssoidea</taxon>
        <taxon>Laelapidae</taxon>
        <taxon>Tropilaelaps</taxon>
    </lineage>
</organism>
<protein>
    <submittedName>
        <fullName evidence="3">Venom allergen 5-like</fullName>
    </submittedName>
</protein>
<evidence type="ECO:0000313" key="4">
    <source>
        <dbReference type="Proteomes" id="UP000192247"/>
    </source>
</evidence>
<proteinExistence type="predicted"/>
<dbReference type="InParanoid" id="A0A1V9X2L1"/>
<dbReference type="EMBL" id="MNPL01027889">
    <property type="protein sequence ID" value="OQR67638.1"/>
    <property type="molecule type" value="Genomic_DNA"/>
</dbReference>
<accession>A0A1V9X2L1</accession>
<name>A0A1V9X2L1_9ACAR</name>
<dbReference type="InterPro" id="IPR002413">
    <property type="entry name" value="V5_allergen-like"/>
</dbReference>
<feature type="domain" description="SCP" evidence="2">
    <location>
        <begin position="56"/>
        <end position="213"/>
    </location>
</feature>
<dbReference type="FunCoup" id="A0A1V9X2L1">
    <property type="interactions" value="51"/>
</dbReference>
<dbReference type="Pfam" id="PF00188">
    <property type="entry name" value="CAP"/>
    <property type="match status" value="1"/>
</dbReference>
<dbReference type="Gene3D" id="3.40.33.10">
    <property type="entry name" value="CAP"/>
    <property type="match status" value="1"/>
</dbReference>
<dbReference type="InterPro" id="IPR035940">
    <property type="entry name" value="CAP_sf"/>
</dbReference>
<gene>
    <name evidence="3" type="ORF">BIW11_13400</name>
</gene>
<evidence type="ECO:0000313" key="3">
    <source>
        <dbReference type="EMBL" id="OQR67638.1"/>
    </source>
</evidence>
<dbReference type="OrthoDB" id="414826at2759"/>
<feature type="signal peptide" evidence="1">
    <location>
        <begin position="1"/>
        <end position="28"/>
    </location>
</feature>
<dbReference type="PANTHER" id="PTHR10334">
    <property type="entry name" value="CYSTEINE-RICH SECRETORY PROTEIN-RELATED"/>
    <property type="match status" value="1"/>
</dbReference>
<dbReference type="PRINTS" id="PR00838">
    <property type="entry name" value="V5ALLERGEN"/>
</dbReference>
<dbReference type="SMART" id="SM00198">
    <property type="entry name" value="SCP"/>
    <property type="match status" value="1"/>
</dbReference>
<dbReference type="InterPro" id="IPR001283">
    <property type="entry name" value="CRISP-related"/>
</dbReference>
<keyword evidence="4" id="KW-1185">Reference proteome</keyword>
<dbReference type="Proteomes" id="UP000192247">
    <property type="component" value="Unassembled WGS sequence"/>
</dbReference>